<evidence type="ECO:0000313" key="1">
    <source>
        <dbReference type="EMBL" id="KKN98610.1"/>
    </source>
</evidence>
<sequence length="71" mass="7681">MSNNSIVKLRPKSTERVVGFLSAHEDELERVAIIGLTKDGEHLIAYTETSVSSLLGDLEILKADILNGGSQ</sequence>
<gene>
    <name evidence="1" type="ORF">LCGC14_0147220</name>
</gene>
<proteinExistence type="predicted"/>
<comment type="caution">
    <text evidence="1">The sequence shown here is derived from an EMBL/GenBank/DDBJ whole genome shotgun (WGS) entry which is preliminary data.</text>
</comment>
<accession>A0A0F9V062</accession>
<dbReference type="EMBL" id="LAZR01000051">
    <property type="protein sequence ID" value="KKN98610.1"/>
    <property type="molecule type" value="Genomic_DNA"/>
</dbReference>
<reference evidence="1" key="1">
    <citation type="journal article" date="2015" name="Nature">
        <title>Complex archaea that bridge the gap between prokaryotes and eukaryotes.</title>
        <authorList>
            <person name="Spang A."/>
            <person name="Saw J.H."/>
            <person name="Jorgensen S.L."/>
            <person name="Zaremba-Niedzwiedzka K."/>
            <person name="Martijn J."/>
            <person name="Lind A.E."/>
            <person name="van Eijk R."/>
            <person name="Schleper C."/>
            <person name="Guy L."/>
            <person name="Ettema T.J."/>
        </authorList>
    </citation>
    <scope>NUCLEOTIDE SEQUENCE</scope>
</reference>
<name>A0A0F9V062_9ZZZZ</name>
<protein>
    <submittedName>
        <fullName evidence="1">Uncharacterized protein</fullName>
    </submittedName>
</protein>
<dbReference type="AlphaFoldDB" id="A0A0F9V062"/>
<organism evidence="1">
    <name type="scientific">marine sediment metagenome</name>
    <dbReference type="NCBI Taxonomy" id="412755"/>
    <lineage>
        <taxon>unclassified sequences</taxon>
        <taxon>metagenomes</taxon>
        <taxon>ecological metagenomes</taxon>
    </lineage>
</organism>